<protein>
    <submittedName>
        <fullName evidence="2">Uncharacterized protein</fullName>
    </submittedName>
</protein>
<accession>A0ABQ9HGT0</accession>
<gene>
    <name evidence="2" type="ORF">PR048_015386</name>
</gene>
<feature type="region of interest" description="Disordered" evidence="1">
    <location>
        <begin position="395"/>
        <end position="428"/>
    </location>
</feature>
<feature type="region of interest" description="Disordered" evidence="1">
    <location>
        <begin position="1"/>
        <end position="49"/>
    </location>
</feature>
<comment type="caution">
    <text evidence="2">The sequence shown here is derived from an EMBL/GenBank/DDBJ whole genome shotgun (WGS) entry which is preliminary data.</text>
</comment>
<evidence type="ECO:0000313" key="3">
    <source>
        <dbReference type="Proteomes" id="UP001159363"/>
    </source>
</evidence>
<proteinExistence type="predicted"/>
<evidence type="ECO:0000313" key="2">
    <source>
        <dbReference type="EMBL" id="KAJ8883542.1"/>
    </source>
</evidence>
<name>A0ABQ9HGT0_9NEOP</name>
<feature type="compositionally biased region" description="Polar residues" evidence="1">
    <location>
        <begin position="276"/>
        <end position="294"/>
    </location>
</feature>
<sequence length="428" mass="47875">MPGAGKREIPEKNPLTSGIVRHDSHMRKFGGRPRRDSNPASSLTTTPPRYRPHMPAIWWNAGDLSEDNRGHTHVINRPSLASDILTAVRQSALGNLHVSRLPGTARLLKSIDYANLYNVKIDLLFTDLNNNLSLKLQILQNFCVRYILNSSRRDYIGSTPFYKTVNWPLLKKRRTFKSLLLLQNISRLRCPHREHGISCQTKPELQYRQSHLQFVLANYFLHSTHDPKICRLSLKTEKVEGIVWAALNIEFLRADEDEANAGIQGWGETGDPRENPPTSGGNGNDSHVLTSGETPQGIEPGSSWWEANAQNAVPPRSRELSAERLIETRYRRQDCTPVQCFERRGDERPDAHVSATPSAPLPLGLRRSEFLQPGGNLNIEPMSVKLGEHGAAPGLGAGDYGISRVNTPTQQPPHRESNPVHLGGRRVV</sequence>
<organism evidence="2 3">
    <name type="scientific">Dryococelus australis</name>
    <dbReference type="NCBI Taxonomy" id="614101"/>
    <lineage>
        <taxon>Eukaryota</taxon>
        <taxon>Metazoa</taxon>
        <taxon>Ecdysozoa</taxon>
        <taxon>Arthropoda</taxon>
        <taxon>Hexapoda</taxon>
        <taxon>Insecta</taxon>
        <taxon>Pterygota</taxon>
        <taxon>Neoptera</taxon>
        <taxon>Polyneoptera</taxon>
        <taxon>Phasmatodea</taxon>
        <taxon>Verophasmatodea</taxon>
        <taxon>Anareolatae</taxon>
        <taxon>Phasmatidae</taxon>
        <taxon>Eurycanthinae</taxon>
        <taxon>Dryococelus</taxon>
    </lineage>
</organism>
<reference evidence="2 3" key="1">
    <citation type="submission" date="2023-02" db="EMBL/GenBank/DDBJ databases">
        <title>LHISI_Scaffold_Assembly.</title>
        <authorList>
            <person name="Stuart O.P."/>
            <person name="Cleave R."/>
            <person name="Magrath M.J.L."/>
            <person name="Mikheyev A.S."/>
        </authorList>
    </citation>
    <scope>NUCLEOTIDE SEQUENCE [LARGE SCALE GENOMIC DNA]</scope>
    <source>
        <strain evidence="2">Daus_M_001</strain>
        <tissue evidence="2">Leg muscle</tissue>
    </source>
</reference>
<dbReference type="EMBL" id="JARBHB010000005">
    <property type="protein sequence ID" value="KAJ8883542.1"/>
    <property type="molecule type" value="Genomic_DNA"/>
</dbReference>
<dbReference type="Proteomes" id="UP001159363">
    <property type="component" value="Chromosome 4"/>
</dbReference>
<evidence type="ECO:0000256" key="1">
    <source>
        <dbReference type="SAM" id="MobiDB-lite"/>
    </source>
</evidence>
<keyword evidence="3" id="KW-1185">Reference proteome</keyword>
<feature type="compositionally biased region" description="Basic and acidic residues" evidence="1">
    <location>
        <begin position="1"/>
        <end position="11"/>
    </location>
</feature>
<feature type="region of interest" description="Disordered" evidence="1">
    <location>
        <begin position="262"/>
        <end position="303"/>
    </location>
</feature>
<feature type="compositionally biased region" description="Polar residues" evidence="1">
    <location>
        <begin position="38"/>
        <end position="47"/>
    </location>
</feature>